<comment type="caution">
    <text evidence="1">The sequence shown here is derived from an EMBL/GenBank/DDBJ whole genome shotgun (WGS) entry which is preliminary data.</text>
</comment>
<gene>
    <name evidence="1" type="ORF">L2E82_22834</name>
</gene>
<organism evidence="1 2">
    <name type="scientific">Cichorium intybus</name>
    <name type="common">Chicory</name>
    <dbReference type="NCBI Taxonomy" id="13427"/>
    <lineage>
        <taxon>Eukaryota</taxon>
        <taxon>Viridiplantae</taxon>
        <taxon>Streptophyta</taxon>
        <taxon>Embryophyta</taxon>
        <taxon>Tracheophyta</taxon>
        <taxon>Spermatophyta</taxon>
        <taxon>Magnoliopsida</taxon>
        <taxon>eudicotyledons</taxon>
        <taxon>Gunneridae</taxon>
        <taxon>Pentapetalae</taxon>
        <taxon>asterids</taxon>
        <taxon>campanulids</taxon>
        <taxon>Asterales</taxon>
        <taxon>Asteraceae</taxon>
        <taxon>Cichorioideae</taxon>
        <taxon>Cichorieae</taxon>
        <taxon>Cichoriinae</taxon>
        <taxon>Cichorium</taxon>
    </lineage>
</organism>
<dbReference type="Proteomes" id="UP001055811">
    <property type="component" value="Linkage Group LG04"/>
</dbReference>
<name>A0ACB9DZI1_CICIN</name>
<accession>A0ACB9DZI1</accession>
<keyword evidence="2" id="KW-1185">Reference proteome</keyword>
<dbReference type="EMBL" id="CM042012">
    <property type="protein sequence ID" value="KAI3751743.1"/>
    <property type="molecule type" value="Genomic_DNA"/>
</dbReference>
<reference evidence="1 2" key="2">
    <citation type="journal article" date="2022" name="Mol. Ecol. Resour.">
        <title>The genomes of chicory, endive, great burdock and yacon provide insights into Asteraceae paleo-polyploidization history and plant inulin production.</title>
        <authorList>
            <person name="Fan W."/>
            <person name="Wang S."/>
            <person name="Wang H."/>
            <person name="Wang A."/>
            <person name="Jiang F."/>
            <person name="Liu H."/>
            <person name="Zhao H."/>
            <person name="Xu D."/>
            <person name="Zhang Y."/>
        </authorList>
    </citation>
    <scope>NUCLEOTIDE SEQUENCE [LARGE SCALE GENOMIC DNA]</scope>
    <source>
        <strain evidence="2">cv. Punajuju</strain>
        <tissue evidence="1">Leaves</tissue>
    </source>
</reference>
<sequence length="72" mass="8214">MMGRISRALSFGASKKHKVCLHRENIVLNRNSSETMSFVLDGEKNDVKTYGVVASIIDLHIFEDQNSSFVRW</sequence>
<reference evidence="2" key="1">
    <citation type="journal article" date="2022" name="Mol. Ecol. Resour.">
        <title>The genomes of chicory, endive, great burdock and yacon provide insights into Asteraceae palaeo-polyploidization history and plant inulin production.</title>
        <authorList>
            <person name="Fan W."/>
            <person name="Wang S."/>
            <person name="Wang H."/>
            <person name="Wang A."/>
            <person name="Jiang F."/>
            <person name="Liu H."/>
            <person name="Zhao H."/>
            <person name="Xu D."/>
            <person name="Zhang Y."/>
        </authorList>
    </citation>
    <scope>NUCLEOTIDE SEQUENCE [LARGE SCALE GENOMIC DNA]</scope>
    <source>
        <strain evidence="2">cv. Punajuju</strain>
    </source>
</reference>
<evidence type="ECO:0000313" key="1">
    <source>
        <dbReference type="EMBL" id="KAI3751743.1"/>
    </source>
</evidence>
<protein>
    <submittedName>
        <fullName evidence="1">Uncharacterized protein</fullName>
    </submittedName>
</protein>
<evidence type="ECO:0000313" key="2">
    <source>
        <dbReference type="Proteomes" id="UP001055811"/>
    </source>
</evidence>
<proteinExistence type="predicted"/>